<accession>A0AAX4A9Q7</accession>
<feature type="transmembrane region" description="Helical" evidence="5">
    <location>
        <begin position="357"/>
        <end position="380"/>
    </location>
</feature>
<evidence type="ECO:0000313" key="7">
    <source>
        <dbReference type="Proteomes" id="UP001254658"/>
    </source>
</evidence>
<feature type="transmembrane region" description="Helical" evidence="5">
    <location>
        <begin position="330"/>
        <end position="350"/>
    </location>
</feature>
<dbReference type="InterPro" id="IPR002797">
    <property type="entry name" value="Polysacc_synth"/>
</dbReference>
<name>A0AAX4A9Q7_LACLC</name>
<feature type="transmembrane region" description="Helical" evidence="5">
    <location>
        <begin position="290"/>
        <end position="310"/>
    </location>
</feature>
<protein>
    <submittedName>
        <fullName evidence="6">Flippase</fullName>
    </submittedName>
</protein>
<dbReference type="Pfam" id="PF01943">
    <property type="entry name" value="Polysacc_synt"/>
    <property type="match status" value="1"/>
</dbReference>
<keyword evidence="2 5" id="KW-0812">Transmembrane</keyword>
<keyword evidence="4 5" id="KW-0472">Membrane</keyword>
<dbReference type="Proteomes" id="UP001254658">
    <property type="component" value="Chromosome"/>
</dbReference>
<dbReference type="InterPro" id="IPR052556">
    <property type="entry name" value="PolySynth_Transporter"/>
</dbReference>
<evidence type="ECO:0000256" key="5">
    <source>
        <dbReference type="SAM" id="Phobius"/>
    </source>
</evidence>
<evidence type="ECO:0000256" key="2">
    <source>
        <dbReference type="ARBA" id="ARBA00022692"/>
    </source>
</evidence>
<feature type="transmembrane region" description="Helical" evidence="5">
    <location>
        <begin position="210"/>
        <end position="228"/>
    </location>
</feature>
<reference evidence="6" key="2">
    <citation type="submission" date="2023-09" db="EMBL/GenBank/DDBJ databases">
        <authorList>
            <person name="Kim T.W."/>
        </authorList>
    </citation>
    <scope>NUCLEOTIDE SEQUENCE</scope>
    <source>
        <strain evidence="6">KCKM 0438</strain>
    </source>
</reference>
<dbReference type="PANTHER" id="PTHR43424">
    <property type="entry name" value="LOCUS PUTATIVE PROTEIN 1-RELATED"/>
    <property type="match status" value="1"/>
</dbReference>
<dbReference type="EMBL" id="CP133787">
    <property type="protein sequence ID" value="WMX71250.1"/>
    <property type="molecule type" value="Genomic_DNA"/>
</dbReference>
<evidence type="ECO:0000313" key="6">
    <source>
        <dbReference type="EMBL" id="WMX71250.1"/>
    </source>
</evidence>
<dbReference type="GO" id="GO:0016020">
    <property type="term" value="C:membrane"/>
    <property type="evidence" value="ECO:0007669"/>
    <property type="project" value="UniProtKB-SubCell"/>
</dbReference>
<reference evidence="6" key="1">
    <citation type="journal article" date="2022" name="Microbiol. Spectr.">
        <title>Optimizing Conditions in the Acid Tolerance Test for Potential Probiotics Using Response Surface Methodology.</title>
        <authorList>
            <person name="Ko H.I."/>
            <person name="Jeong C.H."/>
            <person name="Hong S.W."/>
            <person name="Eun J.B."/>
            <person name="Kim T.W."/>
        </authorList>
    </citation>
    <scope>NUCLEOTIDE SEQUENCE</scope>
    <source>
        <strain evidence="6">KCKM 0438</strain>
    </source>
</reference>
<proteinExistence type="predicted"/>
<feature type="transmembrane region" description="Helical" evidence="5">
    <location>
        <begin position="142"/>
        <end position="164"/>
    </location>
</feature>
<gene>
    <name evidence="6" type="ORF">RF668_02845</name>
</gene>
<sequence length="485" mass="54720">MKKKSLGVNALLNGLRSVLNLIFPLITFPYISRVLSVSGVGKYNFSSTYVGYFTLIAGLGISTYAVREGAKYRNNYKKISDFASQIFTINIYSTVISYVLLFLSLILFRNLAIYVNCILIFSILIFFTTMGTEWIYIIHEDYAYITIRSVVFKIISIVLLFILVRKPGDYLWYTLVTVLSSVGSNILNFVHARSLYSIKLVKKIDWNLHLSPIFIIFASTVAVNIYVFSDVTILGLLKDDEAVGIYSVAVKIYQIAQGLLAAILTVTIPRLAMLFGKRMFEEYKQVLSKVLNTLSVLVLPTVVGLIMLSREVTLVIAGSKYLDSVMALRIIAWAIIFSIFSWIFSDCVLIPSKREKLVLRTTLITTCFNVALNFVLIPIMSYDGTSLTTVLSEFLSMSLNLYWSFDIVKDIMVGKDNQKAMFTSVIGCLFIVIYCSLVQYCVSSMWINIIVSVVGSVLGYFGILFLLKNPVVTSYVTDFMKRRNH</sequence>
<feature type="transmembrane region" description="Helical" evidence="5">
    <location>
        <begin position="43"/>
        <end position="66"/>
    </location>
</feature>
<organism evidence="6 7">
    <name type="scientific">Lactococcus lactis subsp. cremoris</name>
    <name type="common">Streptococcus cremoris</name>
    <dbReference type="NCBI Taxonomy" id="1359"/>
    <lineage>
        <taxon>Bacteria</taxon>
        <taxon>Bacillati</taxon>
        <taxon>Bacillota</taxon>
        <taxon>Bacilli</taxon>
        <taxon>Lactobacillales</taxon>
        <taxon>Streptococcaceae</taxon>
        <taxon>Lactococcus</taxon>
    </lineage>
</organism>
<evidence type="ECO:0000256" key="4">
    <source>
        <dbReference type="ARBA" id="ARBA00023136"/>
    </source>
</evidence>
<dbReference type="AlphaFoldDB" id="A0AAX4A9Q7"/>
<feature type="transmembrane region" description="Helical" evidence="5">
    <location>
        <begin position="420"/>
        <end position="440"/>
    </location>
</feature>
<feature type="transmembrane region" description="Helical" evidence="5">
    <location>
        <begin position="12"/>
        <end position="31"/>
    </location>
</feature>
<feature type="transmembrane region" description="Helical" evidence="5">
    <location>
        <begin position="248"/>
        <end position="269"/>
    </location>
</feature>
<dbReference type="CDD" id="cd13128">
    <property type="entry name" value="MATE_Wzx_like"/>
    <property type="match status" value="1"/>
</dbReference>
<evidence type="ECO:0000256" key="3">
    <source>
        <dbReference type="ARBA" id="ARBA00022989"/>
    </source>
</evidence>
<dbReference type="PANTHER" id="PTHR43424:SF1">
    <property type="entry name" value="LOCUS PUTATIVE PROTEIN 1-RELATED"/>
    <property type="match status" value="1"/>
</dbReference>
<keyword evidence="3 5" id="KW-1133">Transmembrane helix</keyword>
<feature type="transmembrane region" description="Helical" evidence="5">
    <location>
        <begin position="113"/>
        <end position="130"/>
    </location>
</feature>
<feature type="transmembrane region" description="Helical" evidence="5">
    <location>
        <begin position="87"/>
        <end position="107"/>
    </location>
</feature>
<dbReference type="RefSeq" id="WP_309559215.1">
    <property type="nucleotide sequence ID" value="NZ_CP133787.1"/>
</dbReference>
<evidence type="ECO:0000256" key="1">
    <source>
        <dbReference type="ARBA" id="ARBA00004141"/>
    </source>
</evidence>
<comment type="subcellular location">
    <subcellularLocation>
        <location evidence="1">Membrane</location>
        <topology evidence="1">Multi-pass membrane protein</topology>
    </subcellularLocation>
</comment>
<feature type="transmembrane region" description="Helical" evidence="5">
    <location>
        <begin position="446"/>
        <end position="467"/>
    </location>
</feature>